<reference evidence="8" key="1">
    <citation type="submission" date="2021-01" db="EMBL/GenBank/DDBJ databases">
        <title>Whole genome shotgun sequence of Rugosimonospora africana NBRC 104875.</title>
        <authorList>
            <person name="Komaki H."/>
            <person name="Tamura T."/>
        </authorList>
    </citation>
    <scope>NUCLEOTIDE SEQUENCE</scope>
    <source>
        <strain evidence="8">NBRC 104875</strain>
    </source>
</reference>
<evidence type="ECO:0000256" key="4">
    <source>
        <dbReference type="ARBA" id="ARBA00022729"/>
    </source>
</evidence>
<dbReference type="PANTHER" id="PTHR46847">
    <property type="entry name" value="D-ALLOSE-BINDING PERIPLASMIC PROTEIN-RELATED"/>
    <property type="match status" value="1"/>
</dbReference>
<dbReference type="InterPro" id="IPR028082">
    <property type="entry name" value="Peripla_BP_I"/>
</dbReference>
<protein>
    <recommendedName>
        <fullName evidence="7">Periplasmic binding protein domain-containing protein</fullName>
    </recommendedName>
</protein>
<dbReference type="InterPro" id="IPR023827">
    <property type="entry name" value="Peptidase_S8_Asp-AS"/>
</dbReference>
<comment type="similarity">
    <text evidence="2">Belongs to the bacterial solute-binding protein 2 family.</text>
</comment>
<name>A0A8J3VWJ7_9ACTN</name>
<dbReference type="GO" id="GO:0030246">
    <property type="term" value="F:carbohydrate binding"/>
    <property type="evidence" value="ECO:0007669"/>
    <property type="project" value="UniProtKB-ARBA"/>
</dbReference>
<feature type="domain" description="Periplasmic binding protein" evidence="7">
    <location>
        <begin position="50"/>
        <end position="304"/>
    </location>
</feature>
<evidence type="ECO:0000256" key="3">
    <source>
        <dbReference type="ARBA" id="ARBA00011073"/>
    </source>
</evidence>
<organism evidence="8 9">
    <name type="scientific">Rugosimonospora africana</name>
    <dbReference type="NCBI Taxonomy" id="556532"/>
    <lineage>
        <taxon>Bacteria</taxon>
        <taxon>Bacillati</taxon>
        <taxon>Actinomycetota</taxon>
        <taxon>Actinomycetes</taxon>
        <taxon>Micromonosporales</taxon>
        <taxon>Micromonosporaceae</taxon>
        <taxon>Rugosimonospora</taxon>
    </lineage>
</organism>
<dbReference type="Proteomes" id="UP000642748">
    <property type="component" value="Unassembled WGS sequence"/>
</dbReference>
<feature type="chain" id="PRO_5035281406" description="Periplasmic binding protein domain-containing protein" evidence="6">
    <location>
        <begin position="31"/>
        <end position="333"/>
    </location>
</feature>
<dbReference type="PANTHER" id="PTHR46847:SF1">
    <property type="entry name" value="D-ALLOSE-BINDING PERIPLASMIC PROTEIN-RELATED"/>
    <property type="match status" value="1"/>
</dbReference>
<comment type="subcellular location">
    <subcellularLocation>
        <location evidence="1">Cell envelope</location>
    </subcellularLocation>
</comment>
<evidence type="ECO:0000259" key="7">
    <source>
        <dbReference type="Pfam" id="PF13407"/>
    </source>
</evidence>
<evidence type="ECO:0000313" key="8">
    <source>
        <dbReference type="EMBL" id="GIH21385.1"/>
    </source>
</evidence>
<dbReference type="InterPro" id="IPR025997">
    <property type="entry name" value="SBP_2_dom"/>
</dbReference>
<keyword evidence="4 6" id="KW-0732">Signal</keyword>
<keyword evidence="9" id="KW-1185">Reference proteome</keyword>
<comment type="similarity">
    <text evidence="3">Belongs to the peptidase S8 family.</text>
</comment>
<evidence type="ECO:0000256" key="6">
    <source>
        <dbReference type="SAM" id="SignalP"/>
    </source>
</evidence>
<dbReference type="RefSeq" id="WP_203924763.1">
    <property type="nucleotide sequence ID" value="NZ_BONZ01000127.1"/>
</dbReference>
<dbReference type="PROSITE" id="PS00136">
    <property type="entry name" value="SUBTILASE_ASP"/>
    <property type="match status" value="1"/>
</dbReference>
<proteinExistence type="inferred from homology"/>
<dbReference type="SUPFAM" id="SSF53822">
    <property type="entry name" value="Periplasmic binding protein-like I"/>
    <property type="match status" value="1"/>
</dbReference>
<keyword evidence="5" id="KW-0378">Hydrolase</keyword>
<evidence type="ECO:0000256" key="1">
    <source>
        <dbReference type="ARBA" id="ARBA00004196"/>
    </source>
</evidence>
<dbReference type="EMBL" id="BONZ01000127">
    <property type="protein sequence ID" value="GIH21385.1"/>
    <property type="molecule type" value="Genomic_DNA"/>
</dbReference>
<gene>
    <name evidence="8" type="ORF">Raf01_95570</name>
</gene>
<feature type="signal peptide" evidence="6">
    <location>
        <begin position="1"/>
        <end position="30"/>
    </location>
</feature>
<dbReference type="GO" id="GO:0030313">
    <property type="term" value="C:cell envelope"/>
    <property type="evidence" value="ECO:0007669"/>
    <property type="project" value="UniProtKB-SubCell"/>
</dbReference>
<dbReference type="Gene3D" id="3.40.50.2300">
    <property type="match status" value="2"/>
</dbReference>
<dbReference type="AlphaFoldDB" id="A0A8J3VWJ7"/>
<comment type="caution">
    <text evidence="8">The sequence shown here is derived from an EMBL/GenBank/DDBJ whole genome shotgun (WGS) entry which is preliminary data.</text>
</comment>
<dbReference type="GO" id="GO:0016787">
    <property type="term" value="F:hydrolase activity"/>
    <property type="evidence" value="ECO:0007669"/>
    <property type="project" value="UniProtKB-KW"/>
</dbReference>
<accession>A0A8J3VWJ7</accession>
<dbReference type="Pfam" id="PF13407">
    <property type="entry name" value="Peripla_BP_4"/>
    <property type="match status" value="1"/>
</dbReference>
<evidence type="ECO:0000256" key="2">
    <source>
        <dbReference type="ARBA" id="ARBA00007639"/>
    </source>
</evidence>
<evidence type="ECO:0000256" key="5">
    <source>
        <dbReference type="ARBA" id="ARBA00022801"/>
    </source>
</evidence>
<evidence type="ECO:0000313" key="9">
    <source>
        <dbReference type="Proteomes" id="UP000642748"/>
    </source>
</evidence>
<sequence length="333" mass="34270">MSRCTSRAIRNAAVALATSAVLVVPVGCKAITNGSAAKSPNAGGDLSSILFVNPLPNYSQWKLIGKCMGEEAQKKGVKFSQVGPSGSSVDANYMISRYQQGIANGEGAIATFPLSADQFSPLIEQAKKKGILTATLFGGGSTSDQDVEIGTDYATSATQAVEFISKYAGDAQVKVGLIVGAATPPPKVWSDAFIAAAGETTNVKVVDTGIDNGDPTKDVDLAVNMLTAHPEINMFATNEGAASAGISAAIKQKGLVGKVHFVGNGADESGVKALEDGTAASVLMQDLCGAGEATTDALIGLHKGDTVKPKIDVDIVYATKDNYKKYLDGGQYL</sequence>